<dbReference type="PANTHER" id="PTHR30572:SF4">
    <property type="entry name" value="ABC TRANSPORTER PERMEASE YTRF"/>
    <property type="match status" value="1"/>
</dbReference>
<keyword evidence="10" id="KW-0067">ATP-binding</keyword>
<dbReference type="InterPro" id="IPR050250">
    <property type="entry name" value="Macrolide_Exporter_MacB"/>
</dbReference>
<keyword evidence="4 7" id="KW-1133">Transmembrane helix</keyword>
<feature type="transmembrane region" description="Helical" evidence="7">
    <location>
        <begin position="287"/>
        <end position="312"/>
    </location>
</feature>
<keyword evidence="3 7" id="KW-0812">Transmembrane</keyword>
<evidence type="ECO:0000256" key="5">
    <source>
        <dbReference type="ARBA" id="ARBA00023136"/>
    </source>
</evidence>
<keyword evidence="2" id="KW-1003">Cell membrane</keyword>
<evidence type="ECO:0000256" key="6">
    <source>
        <dbReference type="ARBA" id="ARBA00038076"/>
    </source>
</evidence>
<evidence type="ECO:0000256" key="4">
    <source>
        <dbReference type="ARBA" id="ARBA00022989"/>
    </source>
</evidence>
<keyword evidence="10" id="KW-0547">Nucleotide-binding</keyword>
<accession>A0A0Q9ZG08</accession>
<proteinExistence type="inferred from homology"/>
<dbReference type="AlphaFoldDB" id="A0A0Q9ZG08"/>
<evidence type="ECO:0000256" key="7">
    <source>
        <dbReference type="SAM" id="Phobius"/>
    </source>
</evidence>
<evidence type="ECO:0000256" key="1">
    <source>
        <dbReference type="ARBA" id="ARBA00004651"/>
    </source>
</evidence>
<evidence type="ECO:0000256" key="2">
    <source>
        <dbReference type="ARBA" id="ARBA00022475"/>
    </source>
</evidence>
<evidence type="ECO:0000313" key="11">
    <source>
        <dbReference type="Proteomes" id="UP000051643"/>
    </source>
</evidence>
<keyword evidence="11" id="KW-1185">Reference proteome</keyword>
<evidence type="ECO:0000259" key="9">
    <source>
        <dbReference type="Pfam" id="PF12704"/>
    </source>
</evidence>
<dbReference type="GO" id="GO:0005886">
    <property type="term" value="C:plasma membrane"/>
    <property type="evidence" value="ECO:0007669"/>
    <property type="project" value="UniProtKB-SubCell"/>
</dbReference>
<comment type="similarity">
    <text evidence="6">Belongs to the ABC-4 integral membrane protein family.</text>
</comment>
<dbReference type="EMBL" id="LKTP01000035">
    <property type="protein sequence ID" value="KRG27543.1"/>
    <property type="molecule type" value="Genomic_DNA"/>
</dbReference>
<feature type="domain" description="ABC3 transporter permease C-terminal" evidence="8">
    <location>
        <begin position="292"/>
        <end position="408"/>
    </location>
</feature>
<dbReference type="InterPro" id="IPR025857">
    <property type="entry name" value="MacB_PCD"/>
</dbReference>
<organism evidence="10 11">
    <name type="scientific">Salegentibacter mishustinae</name>
    <dbReference type="NCBI Taxonomy" id="270918"/>
    <lineage>
        <taxon>Bacteria</taxon>
        <taxon>Pseudomonadati</taxon>
        <taxon>Bacteroidota</taxon>
        <taxon>Flavobacteriia</taxon>
        <taxon>Flavobacteriales</taxon>
        <taxon>Flavobacteriaceae</taxon>
        <taxon>Salegentibacter</taxon>
    </lineage>
</organism>
<dbReference type="RefSeq" id="WP_057482890.1">
    <property type="nucleotide sequence ID" value="NZ_BMWR01000005.1"/>
</dbReference>
<evidence type="ECO:0000259" key="8">
    <source>
        <dbReference type="Pfam" id="PF02687"/>
    </source>
</evidence>
<dbReference type="Proteomes" id="UP000051643">
    <property type="component" value="Unassembled WGS sequence"/>
</dbReference>
<dbReference type="GO" id="GO:0005524">
    <property type="term" value="F:ATP binding"/>
    <property type="evidence" value="ECO:0007669"/>
    <property type="project" value="UniProtKB-KW"/>
</dbReference>
<evidence type="ECO:0000313" key="10">
    <source>
        <dbReference type="EMBL" id="KRG27543.1"/>
    </source>
</evidence>
<feature type="transmembrane region" description="Helical" evidence="7">
    <location>
        <begin position="332"/>
        <end position="358"/>
    </location>
</feature>
<dbReference type="Pfam" id="PF12704">
    <property type="entry name" value="MacB_PCD"/>
    <property type="match status" value="1"/>
</dbReference>
<feature type="transmembrane region" description="Helical" evidence="7">
    <location>
        <begin position="21"/>
        <end position="41"/>
    </location>
</feature>
<keyword evidence="5 7" id="KW-0472">Membrane</keyword>
<dbReference type="STRING" id="270918.APR42_10730"/>
<reference evidence="10" key="1">
    <citation type="submission" date="2015-10" db="EMBL/GenBank/DDBJ databases">
        <title>Draft genome sequence of Salegentibacter mishustinae KCTC 12263.</title>
        <authorList>
            <person name="Lin W."/>
            <person name="Zheng Q."/>
        </authorList>
    </citation>
    <scope>NUCLEOTIDE SEQUENCE [LARGE SCALE GENOMIC DNA]</scope>
    <source>
        <strain evidence="10">KCTC 12263</strain>
    </source>
</reference>
<name>A0A0Q9ZG08_9FLAO</name>
<gene>
    <name evidence="10" type="ORF">APR42_10730</name>
</gene>
<feature type="transmembrane region" description="Helical" evidence="7">
    <location>
        <begin position="378"/>
        <end position="398"/>
    </location>
</feature>
<dbReference type="PANTHER" id="PTHR30572">
    <property type="entry name" value="MEMBRANE COMPONENT OF TRANSPORTER-RELATED"/>
    <property type="match status" value="1"/>
</dbReference>
<comment type="caution">
    <text evidence="10">The sequence shown here is derived from an EMBL/GenBank/DDBJ whole genome shotgun (WGS) entry which is preliminary data.</text>
</comment>
<dbReference type="Pfam" id="PF02687">
    <property type="entry name" value="FtsX"/>
    <property type="match status" value="1"/>
</dbReference>
<dbReference type="GO" id="GO:0022857">
    <property type="term" value="F:transmembrane transporter activity"/>
    <property type="evidence" value="ECO:0007669"/>
    <property type="project" value="TreeGrafter"/>
</dbReference>
<feature type="domain" description="MacB-like periplasmic core" evidence="9">
    <location>
        <begin position="21"/>
        <end position="240"/>
    </location>
</feature>
<evidence type="ECO:0000256" key="3">
    <source>
        <dbReference type="ARBA" id="ARBA00022692"/>
    </source>
</evidence>
<sequence>MFDLERWEEIFDTIRKNKLRTFLTGLSVASGIFILVVLLGIGEGMRNGISQEFERDAANIIYVYTGVTSKEYKGLNPGRRIQLKNEDFDYTALKHQDDLEFRSSIFRIWNGIVNYGKESGSYRVEGVYPDYQFLENSGMIEGRFVNYKDHDNFEKVVVVGNKVRNDLFKDSKDPIGKYVQISGINFKVIGVYTDPGGEREESRVFMPISTAQRVFGGGNNIANMAFTLEPEDNFQAALAASNRFTTDVENQLKETHTIAPDDESAVSINNSLENAKRFYDLMDMIKFFFWGVGICTIIAGVVGVSNIMLIIVKERTREIGIRKALGAEPLSIIGMVLHESIFVTAIAGFIGLIASLLLLEFVGPLIETQYIANPAVNFNVALTTVFILVIAGAIAGFFPAWRAARIKPIVALRDE</sequence>
<comment type="subcellular location">
    <subcellularLocation>
        <location evidence="1">Cell membrane</location>
        <topology evidence="1">Multi-pass membrane protein</topology>
    </subcellularLocation>
</comment>
<protein>
    <submittedName>
        <fullName evidence="10">ABC transporter ATP-binding protein</fullName>
    </submittedName>
</protein>
<dbReference type="InterPro" id="IPR003838">
    <property type="entry name" value="ABC3_permease_C"/>
</dbReference>
<dbReference type="OrthoDB" id="9770036at2"/>